<reference evidence="2" key="1">
    <citation type="submission" date="2015-07" db="EMBL/GenBank/DDBJ databases">
        <title>Transcriptome Assembly of Anthurium amnicola.</title>
        <authorList>
            <person name="Suzuki J."/>
        </authorList>
    </citation>
    <scope>NUCLEOTIDE SEQUENCE</scope>
</reference>
<dbReference type="CDD" id="cd02947">
    <property type="entry name" value="TRX_family"/>
    <property type="match status" value="1"/>
</dbReference>
<sequence>ADCYAKLERWEQSVHDYELLIQEMPADEEVLKALAVVQSHLKETDEENNDQNLCANLVIIKTNDQFTHITTSTGTCVVFFCNKSSNTMRMLAFLEQLCKQYPSFNFLKVDEEDNEYLGNCEVSYLPVFRVYKNGSIIEDLDGSDHDLIESSLKSIEQLETGRREVTN</sequence>
<dbReference type="Pfam" id="PF00085">
    <property type="entry name" value="Thioredoxin"/>
    <property type="match status" value="1"/>
</dbReference>
<dbReference type="GO" id="GO:0006950">
    <property type="term" value="P:response to stress"/>
    <property type="evidence" value="ECO:0007669"/>
    <property type="project" value="UniProtKB-ARBA"/>
</dbReference>
<proteinExistence type="predicted"/>
<dbReference type="InterPro" id="IPR036249">
    <property type="entry name" value="Thioredoxin-like_sf"/>
</dbReference>
<dbReference type="InterPro" id="IPR013766">
    <property type="entry name" value="Thioredoxin_domain"/>
</dbReference>
<accession>A0A1D1Y1T4</accession>
<dbReference type="AlphaFoldDB" id="A0A1D1Y1T4"/>
<evidence type="ECO:0000259" key="1">
    <source>
        <dbReference type="Pfam" id="PF00085"/>
    </source>
</evidence>
<name>A0A1D1Y1T4_9ARAE</name>
<feature type="non-terminal residue" evidence="2">
    <location>
        <position position="1"/>
    </location>
</feature>
<dbReference type="InterPro" id="IPR011990">
    <property type="entry name" value="TPR-like_helical_dom_sf"/>
</dbReference>
<feature type="domain" description="Thioredoxin" evidence="1">
    <location>
        <begin position="60"/>
        <end position="151"/>
    </location>
</feature>
<organism evidence="2">
    <name type="scientific">Anthurium amnicola</name>
    <dbReference type="NCBI Taxonomy" id="1678845"/>
    <lineage>
        <taxon>Eukaryota</taxon>
        <taxon>Viridiplantae</taxon>
        <taxon>Streptophyta</taxon>
        <taxon>Embryophyta</taxon>
        <taxon>Tracheophyta</taxon>
        <taxon>Spermatophyta</taxon>
        <taxon>Magnoliopsida</taxon>
        <taxon>Liliopsida</taxon>
        <taxon>Araceae</taxon>
        <taxon>Pothoideae</taxon>
        <taxon>Potheae</taxon>
        <taxon>Anthurium</taxon>
    </lineage>
</organism>
<dbReference type="Gene3D" id="1.25.40.10">
    <property type="entry name" value="Tetratricopeptide repeat domain"/>
    <property type="match status" value="1"/>
</dbReference>
<dbReference type="SUPFAM" id="SSF52833">
    <property type="entry name" value="Thioredoxin-like"/>
    <property type="match status" value="1"/>
</dbReference>
<protein>
    <submittedName>
        <fullName evidence="2">TPR repeat-containing thioredoxin TTL1</fullName>
    </submittedName>
</protein>
<dbReference type="InterPro" id="IPR044534">
    <property type="entry name" value="TTL1-4"/>
</dbReference>
<dbReference type="PANTHER" id="PTHR46050:SF7">
    <property type="entry name" value="TETRATRICOPEPTIDE REPEAT (TPR)-LIKE SUPERFAMILY PROTEIN"/>
    <property type="match status" value="1"/>
</dbReference>
<evidence type="ECO:0000313" key="2">
    <source>
        <dbReference type="EMBL" id="JAT48595.1"/>
    </source>
</evidence>
<gene>
    <name evidence="2" type="primary">TTL1_2</name>
    <name evidence="2" type="ORF">g.19767</name>
</gene>
<dbReference type="Gene3D" id="3.40.30.10">
    <property type="entry name" value="Glutaredoxin"/>
    <property type="match status" value="1"/>
</dbReference>
<dbReference type="EMBL" id="GDJX01019341">
    <property type="protein sequence ID" value="JAT48595.1"/>
    <property type="molecule type" value="Transcribed_RNA"/>
</dbReference>
<dbReference type="GO" id="GO:0005737">
    <property type="term" value="C:cytoplasm"/>
    <property type="evidence" value="ECO:0007669"/>
    <property type="project" value="TreeGrafter"/>
</dbReference>
<dbReference type="PANTHER" id="PTHR46050">
    <property type="entry name" value="TPR REPEAT-CONTAINING THIOREDOXIN"/>
    <property type="match status" value="1"/>
</dbReference>